<feature type="binding site" evidence="5">
    <location>
        <position position="167"/>
    </location>
    <ligand>
        <name>dimethylallyl phosphate</name>
        <dbReference type="ChEBI" id="CHEBI:88052"/>
    </ligand>
</feature>
<organism evidence="7 8">
    <name type="scientific">Anaeromyxobacter oryzae</name>
    <dbReference type="NCBI Taxonomy" id="2918170"/>
    <lineage>
        <taxon>Bacteria</taxon>
        <taxon>Pseudomonadati</taxon>
        <taxon>Myxococcota</taxon>
        <taxon>Myxococcia</taxon>
        <taxon>Myxococcales</taxon>
        <taxon>Cystobacterineae</taxon>
        <taxon>Anaeromyxobacteraceae</taxon>
        <taxon>Anaeromyxobacter</taxon>
    </lineage>
</organism>
<dbReference type="EMBL" id="AP025591">
    <property type="protein sequence ID" value="BDG03099.1"/>
    <property type="molecule type" value="Genomic_DNA"/>
</dbReference>
<dbReference type="RefSeq" id="WP_248360805.1">
    <property type="nucleotide sequence ID" value="NZ_AP025591.1"/>
</dbReference>
<comment type="similarity">
    <text evidence="5">Belongs to the UbiX/PAD1 family.</text>
</comment>
<dbReference type="Proteomes" id="UP001162891">
    <property type="component" value="Chromosome"/>
</dbReference>
<dbReference type="Pfam" id="PF02441">
    <property type="entry name" value="Flavoprotein"/>
    <property type="match status" value="1"/>
</dbReference>
<dbReference type="NCBIfam" id="TIGR00421">
    <property type="entry name" value="ubiX_pad"/>
    <property type="match status" value="1"/>
</dbReference>
<feature type="binding site" evidence="5">
    <location>
        <position position="151"/>
    </location>
    <ligand>
        <name>dimethylallyl phosphate</name>
        <dbReference type="ChEBI" id="CHEBI:88052"/>
    </ligand>
</feature>
<dbReference type="InterPro" id="IPR004507">
    <property type="entry name" value="UbiX-like"/>
</dbReference>
<feature type="binding site" evidence="5">
    <location>
        <begin position="9"/>
        <end position="11"/>
    </location>
    <ligand>
        <name>FMN</name>
        <dbReference type="ChEBI" id="CHEBI:58210"/>
    </ligand>
</feature>
<dbReference type="HAMAP" id="MF_01984">
    <property type="entry name" value="ubiX_pad"/>
    <property type="match status" value="1"/>
</dbReference>
<keyword evidence="4 5" id="KW-0808">Transferase</keyword>
<evidence type="ECO:0000313" key="8">
    <source>
        <dbReference type="Proteomes" id="UP001162891"/>
    </source>
</evidence>
<keyword evidence="8" id="KW-1185">Reference proteome</keyword>
<feature type="domain" description="Flavoprotein" evidence="6">
    <location>
        <begin position="1"/>
        <end position="172"/>
    </location>
</feature>
<comment type="caution">
    <text evidence="5">Lacks conserved residue(s) required for the propagation of feature annotation.</text>
</comment>
<name>A0ABM7WUG1_9BACT</name>
<feature type="binding site" evidence="5">
    <location>
        <position position="39"/>
    </location>
    <ligand>
        <name>FMN</name>
        <dbReference type="ChEBI" id="CHEBI:58210"/>
    </ligand>
</feature>
<evidence type="ECO:0000256" key="2">
    <source>
        <dbReference type="ARBA" id="ARBA00022630"/>
    </source>
</evidence>
<dbReference type="SUPFAM" id="SSF52507">
    <property type="entry name" value="Homo-oligomeric flavin-containing Cys decarboxylases, HFCD"/>
    <property type="match status" value="1"/>
</dbReference>
<evidence type="ECO:0000256" key="1">
    <source>
        <dbReference type="ARBA" id="ARBA00022602"/>
    </source>
</evidence>
<keyword evidence="1 5" id="KW-0637">Prenyltransferase</keyword>
<dbReference type="EC" id="2.5.1.129" evidence="5"/>
<protein>
    <recommendedName>
        <fullName evidence="5">Flavin prenyltransferase UbiX</fullName>
        <ecNumber evidence="5">2.5.1.129</ecNumber>
    </recommendedName>
</protein>
<accession>A0ABM7WUG1</accession>
<proteinExistence type="inferred from homology"/>
<gene>
    <name evidence="5 7" type="primary">ubiX</name>
    <name evidence="7" type="ORF">AMOR_20950</name>
</gene>
<keyword evidence="3 5" id="KW-0288">FMN</keyword>
<comment type="catalytic activity">
    <reaction evidence="5">
        <text>dimethylallyl phosphate + FMNH2 = prenylated FMNH2 + phosphate</text>
        <dbReference type="Rhea" id="RHEA:37743"/>
        <dbReference type="ChEBI" id="CHEBI:43474"/>
        <dbReference type="ChEBI" id="CHEBI:57618"/>
        <dbReference type="ChEBI" id="CHEBI:87467"/>
        <dbReference type="ChEBI" id="CHEBI:88052"/>
        <dbReference type="EC" id="2.5.1.129"/>
    </reaction>
</comment>
<evidence type="ECO:0000259" key="6">
    <source>
        <dbReference type="Pfam" id="PF02441"/>
    </source>
</evidence>
<evidence type="ECO:0000313" key="7">
    <source>
        <dbReference type="EMBL" id="BDG03099.1"/>
    </source>
</evidence>
<comment type="function">
    <text evidence="5">Flavin prenyltransferase that catalyzes the synthesis of the prenylated FMN cofactor (prenyl-FMN) for 4-hydroxy-3-polyprenylbenzoic acid decarboxylase UbiD. The prenyltransferase is metal-independent and links a dimethylallyl moiety from dimethylallyl monophosphate (DMAP) to the flavin N5 and C6 atoms of FMN.</text>
</comment>
<reference evidence="8" key="1">
    <citation type="journal article" date="2022" name="Int. J. Syst. Evol. Microbiol.">
        <title>Anaeromyxobacter oryzae sp. nov., Anaeromyxobacter diazotrophicus sp. nov. and Anaeromyxobacter paludicola sp. nov., isolated from paddy soils.</title>
        <authorList>
            <person name="Itoh H."/>
            <person name="Xu Z."/>
            <person name="Mise K."/>
            <person name="Masuda Y."/>
            <person name="Ushijima N."/>
            <person name="Hayakawa C."/>
            <person name="Shiratori Y."/>
            <person name="Senoo K."/>
        </authorList>
    </citation>
    <scope>NUCLEOTIDE SEQUENCE [LARGE SCALE GENOMIC DNA]</scope>
    <source>
        <strain evidence="8">Red232</strain>
    </source>
</reference>
<evidence type="ECO:0000256" key="3">
    <source>
        <dbReference type="ARBA" id="ARBA00022643"/>
    </source>
</evidence>
<sequence>MKLVVAVSGASGAPYARRLLDFLAANGESHGVSVDLVFTQTGKQVWKQEIGDEPRYPFRIWKNQDFTAPFASGSAMYDAMVVIPCSAGALARIAYGISVDLVGRAADVMLKERKKLVLVLRETPISLVHARAMTQVIEAGAFVMPASPSFYSAPKTIDALVDTVVARVLDRLGLPNALMKRWDGVSPRAPEPVEEP</sequence>
<feature type="binding site" evidence="5">
    <location>
        <position position="121"/>
    </location>
    <ligand>
        <name>FMN</name>
        <dbReference type="ChEBI" id="CHEBI:58210"/>
    </ligand>
</feature>
<dbReference type="Gene3D" id="3.40.50.1950">
    <property type="entry name" value="Flavin prenyltransferase-like"/>
    <property type="match status" value="1"/>
</dbReference>
<dbReference type="InterPro" id="IPR036551">
    <property type="entry name" value="Flavin_trans-like"/>
</dbReference>
<evidence type="ECO:0000256" key="5">
    <source>
        <dbReference type="HAMAP-Rule" id="MF_01984"/>
    </source>
</evidence>
<dbReference type="InterPro" id="IPR003382">
    <property type="entry name" value="Flavoprotein"/>
</dbReference>
<evidence type="ECO:0000256" key="4">
    <source>
        <dbReference type="ARBA" id="ARBA00022679"/>
    </source>
</evidence>
<keyword evidence="2 5" id="KW-0285">Flavoprotein</keyword>